<evidence type="ECO:0000313" key="5">
    <source>
        <dbReference type="Proteomes" id="UP000789704"/>
    </source>
</evidence>
<dbReference type="Pfam" id="PF00589">
    <property type="entry name" value="Phage_integrase"/>
    <property type="match status" value="1"/>
</dbReference>
<keyword evidence="1" id="KW-0229">DNA integration</keyword>
<evidence type="ECO:0000256" key="2">
    <source>
        <dbReference type="ARBA" id="ARBA00023172"/>
    </source>
</evidence>
<dbReference type="GO" id="GO:0006310">
    <property type="term" value="P:DNA recombination"/>
    <property type="evidence" value="ECO:0007669"/>
    <property type="project" value="UniProtKB-KW"/>
</dbReference>
<proteinExistence type="predicted"/>
<dbReference type="InterPro" id="IPR002104">
    <property type="entry name" value="Integrase_catalytic"/>
</dbReference>
<sequence length="288" mass="32476">MGQLGERQAADMTFRELADAYCAVQFDGADLRLRKWTEAFGALSAWSLTTREISLAAEAMLQSGIYKASTINRDTSQIGTLFKWAIRRHLAPAGFVSPTLGLMRFEEAIRRVEIAEREIRALLKGAHAFPDRRFAVYVRLLLESGGRRGEVRERRWKDVDLDARVITVMETKTDKPRQIFFSEETAALMRRVWPKRDADALLFAGKVPGQPVNYRASWAKLTKAIGRPDLHQHDLRHHRAAELLRSGVTLGVAAQVLGHSSLILARRYGHLESKTLREATEASWKSAA</sequence>
<dbReference type="Proteomes" id="UP000789704">
    <property type="component" value="Unassembled WGS sequence"/>
</dbReference>
<dbReference type="InterPro" id="IPR050090">
    <property type="entry name" value="Tyrosine_recombinase_XerCD"/>
</dbReference>
<dbReference type="SUPFAM" id="SSF56349">
    <property type="entry name" value="DNA breaking-rejoining enzymes"/>
    <property type="match status" value="1"/>
</dbReference>
<dbReference type="InterPro" id="IPR013762">
    <property type="entry name" value="Integrase-like_cat_sf"/>
</dbReference>
<name>A0A9N8RYA5_9BURK</name>
<dbReference type="InterPro" id="IPR011010">
    <property type="entry name" value="DNA_brk_join_enz"/>
</dbReference>
<dbReference type="GO" id="GO:0003677">
    <property type="term" value="F:DNA binding"/>
    <property type="evidence" value="ECO:0007669"/>
    <property type="project" value="InterPro"/>
</dbReference>
<dbReference type="GO" id="GO:0015074">
    <property type="term" value="P:DNA integration"/>
    <property type="evidence" value="ECO:0007669"/>
    <property type="project" value="UniProtKB-KW"/>
</dbReference>
<organism evidence="4 5">
    <name type="scientific">Paraburkholderia saeva</name>
    <dbReference type="NCBI Taxonomy" id="2777537"/>
    <lineage>
        <taxon>Bacteria</taxon>
        <taxon>Pseudomonadati</taxon>
        <taxon>Pseudomonadota</taxon>
        <taxon>Betaproteobacteria</taxon>
        <taxon>Burkholderiales</taxon>
        <taxon>Burkholderiaceae</taxon>
        <taxon>Paraburkholderia</taxon>
    </lineage>
</organism>
<dbReference type="AlphaFoldDB" id="A0A9N8RYA5"/>
<reference evidence="4" key="1">
    <citation type="submission" date="2021-04" db="EMBL/GenBank/DDBJ databases">
        <authorList>
            <person name="Vanwijnsberghe S."/>
        </authorList>
    </citation>
    <scope>NUCLEOTIDE SEQUENCE</scope>
    <source>
        <strain evidence="4">LMG 31841</strain>
    </source>
</reference>
<keyword evidence="5" id="KW-1185">Reference proteome</keyword>
<feature type="domain" description="Tyr recombinase" evidence="3">
    <location>
        <begin position="108"/>
        <end position="281"/>
    </location>
</feature>
<keyword evidence="2" id="KW-0233">DNA recombination</keyword>
<comment type="caution">
    <text evidence="4">The sequence shown here is derived from an EMBL/GenBank/DDBJ whole genome shotgun (WGS) entry which is preliminary data.</text>
</comment>
<dbReference type="PANTHER" id="PTHR30349:SF64">
    <property type="entry name" value="PROPHAGE INTEGRASE INTD-RELATED"/>
    <property type="match status" value="1"/>
</dbReference>
<evidence type="ECO:0000313" key="4">
    <source>
        <dbReference type="EMBL" id="CAG4905642.1"/>
    </source>
</evidence>
<dbReference type="PROSITE" id="PS51898">
    <property type="entry name" value="TYR_RECOMBINASE"/>
    <property type="match status" value="1"/>
</dbReference>
<dbReference type="EMBL" id="CAJQZC010000006">
    <property type="protein sequence ID" value="CAG4905642.1"/>
    <property type="molecule type" value="Genomic_DNA"/>
</dbReference>
<evidence type="ECO:0000256" key="1">
    <source>
        <dbReference type="ARBA" id="ARBA00022908"/>
    </source>
</evidence>
<protein>
    <submittedName>
        <fullName evidence="4">Tyrosine recombinase XerC</fullName>
    </submittedName>
</protein>
<evidence type="ECO:0000259" key="3">
    <source>
        <dbReference type="PROSITE" id="PS51898"/>
    </source>
</evidence>
<dbReference type="Gene3D" id="1.10.443.10">
    <property type="entry name" value="Intergrase catalytic core"/>
    <property type="match status" value="1"/>
</dbReference>
<dbReference type="CDD" id="cd00796">
    <property type="entry name" value="INT_Rci_Hp1_C"/>
    <property type="match status" value="1"/>
</dbReference>
<accession>A0A9N8RYA5</accession>
<dbReference type="PANTHER" id="PTHR30349">
    <property type="entry name" value="PHAGE INTEGRASE-RELATED"/>
    <property type="match status" value="1"/>
</dbReference>
<gene>
    <name evidence="4" type="primary">xerC_5</name>
    <name evidence="4" type="ORF">LMG31841_03471</name>
</gene>